<organism evidence="9 10">
    <name type="scientific">Phyllobacterium bourgognense</name>
    <dbReference type="NCBI Taxonomy" id="314236"/>
    <lineage>
        <taxon>Bacteria</taxon>
        <taxon>Pseudomonadati</taxon>
        <taxon>Pseudomonadota</taxon>
        <taxon>Alphaproteobacteria</taxon>
        <taxon>Hyphomicrobiales</taxon>
        <taxon>Phyllobacteriaceae</taxon>
        <taxon>Phyllobacterium</taxon>
    </lineage>
</organism>
<keyword evidence="5 7" id="KW-1133">Transmembrane helix</keyword>
<evidence type="ECO:0000256" key="5">
    <source>
        <dbReference type="ARBA" id="ARBA00022989"/>
    </source>
</evidence>
<dbReference type="RefSeq" id="WP_114430126.1">
    <property type="nucleotide sequence ID" value="NZ_QPJM01000005.1"/>
</dbReference>
<dbReference type="InterPro" id="IPR011701">
    <property type="entry name" value="MFS"/>
</dbReference>
<dbReference type="GO" id="GO:0005886">
    <property type="term" value="C:plasma membrane"/>
    <property type="evidence" value="ECO:0007669"/>
    <property type="project" value="UniProtKB-SubCell"/>
</dbReference>
<evidence type="ECO:0000256" key="7">
    <source>
        <dbReference type="SAM" id="Phobius"/>
    </source>
</evidence>
<proteinExistence type="predicted"/>
<feature type="transmembrane region" description="Helical" evidence="7">
    <location>
        <begin position="295"/>
        <end position="320"/>
    </location>
</feature>
<feature type="transmembrane region" description="Helical" evidence="7">
    <location>
        <begin position="115"/>
        <end position="133"/>
    </location>
</feature>
<protein>
    <submittedName>
        <fullName evidence="9">EmrB/QacA subfamily drug resistance transporter</fullName>
    </submittedName>
</protein>
<dbReference type="AlphaFoldDB" id="A0A368YZZ2"/>
<keyword evidence="2" id="KW-0813">Transport</keyword>
<dbReference type="Gene3D" id="1.20.1720.10">
    <property type="entry name" value="Multidrug resistance protein D"/>
    <property type="match status" value="1"/>
</dbReference>
<dbReference type="InterPro" id="IPR020846">
    <property type="entry name" value="MFS_dom"/>
</dbReference>
<comment type="caution">
    <text evidence="9">The sequence shown here is derived from an EMBL/GenBank/DDBJ whole genome shotgun (WGS) entry which is preliminary data.</text>
</comment>
<keyword evidence="6 7" id="KW-0472">Membrane</keyword>
<feature type="transmembrane region" description="Helical" evidence="7">
    <location>
        <begin position="413"/>
        <end position="432"/>
    </location>
</feature>
<keyword evidence="4 7" id="KW-0812">Transmembrane</keyword>
<feature type="transmembrane region" description="Helical" evidence="7">
    <location>
        <begin position="341"/>
        <end position="360"/>
    </location>
</feature>
<feature type="transmembrane region" description="Helical" evidence="7">
    <location>
        <begin position="20"/>
        <end position="43"/>
    </location>
</feature>
<dbReference type="Proteomes" id="UP000253324">
    <property type="component" value="Unassembled WGS sequence"/>
</dbReference>
<sequence>MTTALSDGEETAVTARQPRLVALVVAVAFFMQMLDGTIITTSLPQMALSFGIEPVAMSIGITVYMLSMAVFIPISGWMGDRFGARNVFIAAIAIFTIASLVCGLSETLWQFVGARAVQGVGSALMTPVGRMIVLRNAEKSELVSAIALITWPALFAPVIGPVLGSFITTYFSWHWNFLINIPLGILGILLVLKFVPDQREISVPQFDFKGFGLSAAGLALVLSSLESFTHGIHEFYIAAAMLVGGSLLSVVAARHFLRVKNPLLDLSVFKVHTFAIATAASGTAGRVSINSAPFLLPLLFQVGFGFSAIRTGTFILVYFIGNLGMKVVTTPLLRRFGFRTILCFNGLIAALSLAACSLLSAETPEIISFALLLVAGLSRSMQFTALNTLTFADINASQRSSASTLSSMLQQMSMLLGVAIAAIVLNVSQMVHGNVTTSLTDFRMAFVVVGLIGVVSALRFLELPWNAGAEVSGHTRKT</sequence>
<dbReference type="EMBL" id="QPJM01000005">
    <property type="protein sequence ID" value="RCW83754.1"/>
    <property type="molecule type" value="Genomic_DNA"/>
</dbReference>
<reference evidence="9 10" key="1">
    <citation type="submission" date="2018-07" db="EMBL/GenBank/DDBJ databases">
        <title>Genomic Encyclopedia of Type Strains, Phase III (KMG-III): the genomes of soil and plant-associated and newly described type strains.</title>
        <authorList>
            <person name="Whitman W."/>
        </authorList>
    </citation>
    <scope>NUCLEOTIDE SEQUENCE [LARGE SCALE GENOMIC DNA]</scope>
    <source>
        <strain evidence="9 10">31-25a</strain>
    </source>
</reference>
<feature type="transmembrane region" description="Helical" evidence="7">
    <location>
        <begin position="145"/>
        <end position="167"/>
    </location>
</feature>
<feature type="domain" description="Major facilitator superfamily (MFS) profile" evidence="8">
    <location>
        <begin position="21"/>
        <end position="468"/>
    </location>
</feature>
<feature type="transmembrane region" description="Helical" evidence="7">
    <location>
        <begin position="206"/>
        <end position="223"/>
    </location>
</feature>
<feature type="transmembrane region" description="Helical" evidence="7">
    <location>
        <begin position="444"/>
        <end position="461"/>
    </location>
</feature>
<dbReference type="SUPFAM" id="SSF103473">
    <property type="entry name" value="MFS general substrate transporter"/>
    <property type="match status" value="1"/>
</dbReference>
<evidence type="ECO:0000259" key="8">
    <source>
        <dbReference type="PROSITE" id="PS50850"/>
    </source>
</evidence>
<evidence type="ECO:0000256" key="6">
    <source>
        <dbReference type="ARBA" id="ARBA00023136"/>
    </source>
</evidence>
<dbReference type="GO" id="GO:0022857">
    <property type="term" value="F:transmembrane transporter activity"/>
    <property type="evidence" value="ECO:0007669"/>
    <property type="project" value="InterPro"/>
</dbReference>
<dbReference type="PROSITE" id="PS50850">
    <property type="entry name" value="MFS"/>
    <property type="match status" value="1"/>
</dbReference>
<dbReference type="Gene3D" id="1.20.1250.20">
    <property type="entry name" value="MFS general substrate transporter like domains"/>
    <property type="match status" value="1"/>
</dbReference>
<dbReference type="PRINTS" id="PR01036">
    <property type="entry name" value="TCRTETB"/>
</dbReference>
<comment type="subcellular location">
    <subcellularLocation>
        <location evidence="1">Cell membrane</location>
        <topology evidence="1">Multi-pass membrane protein</topology>
    </subcellularLocation>
</comment>
<dbReference type="OrthoDB" id="9812221at2"/>
<evidence type="ECO:0000256" key="1">
    <source>
        <dbReference type="ARBA" id="ARBA00004651"/>
    </source>
</evidence>
<evidence type="ECO:0000313" key="9">
    <source>
        <dbReference type="EMBL" id="RCW83754.1"/>
    </source>
</evidence>
<dbReference type="PANTHER" id="PTHR42718:SF46">
    <property type="entry name" value="BLR6921 PROTEIN"/>
    <property type="match status" value="1"/>
</dbReference>
<evidence type="ECO:0000256" key="4">
    <source>
        <dbReference type="ARBA" id="ARBA00022692"/>
    </source>
</evidence>
<keyword evidence="10" id="KW-1185">Reference proteome</keyword>
<evidence type="ECO:0000313" key="10">
    <source>
        <dbReference type="Proteomes" id="UP000253324"/>
    </source>
</evidence>
<evidence type="ECO:0000256" key="3">
    <source>
        <dbReference type="ARBA" id="ARBA00022475"/>
    </source>
</evidence>
<feature type="transmembrane region" description="Helical" evidence="7">
    <location>
        <begin position="87"/>
        <end position="109"/>
    </location>
</feature>
<dbReference type="Pfam" id="PF07690">
    <property type="entry name" value="MFS_1"/>
    <property type="match status" value="1"/>
</dbReference>
<evidence type="ECO:0000256" key="2">
    <source>
        <dbReference type="ARBA" id="ARBA00022448"/>
    </source>
</evidence>
<feature type="transmembrane region" description="Helical" evidence="7">
    <location>
        <begin position="173"/>
        <end position="194"/>
    </location>
</feature>
<accession>A0A368YZZ2</accession>
<feature type="transmembrane region" description="Helical" evidence="7">
    <location>
        <begin position="235"/>
        <end position="257"/>
    </location>
</feature>
<dbReference type="InterPro" id="IPR036259">
    <property type="entry name" value="MFS_trans_sf"/>
</dbReference>
<feature type="transmembrane region" description="Helical" evidence="7">
    <location>
        <begin position="269"/>
        <end position="289"/>
    </location>
</feature>
<name>A0A368YZZ2_9HYPH</name>
<gene>
    <name evidence="9" type="ORF">C7476_105249</name>
</gene>
<dbReference type="PANTHER" id="PTHR42718">
    <property type="entry name" value="MAJOR FACILITATOR SUPERFAMILY MULTIDRUG TRANSPORTER MFSC"/>
    <property type="match status" value="1"/>
</dbReference>
<keyword evidence="3" id="KW-1003">Cell membrane</keyword>
<feature type="transmembrane region" description="Helical" evidence="7">
    <location>
        <begin position="55"/>
        <end position="75"/>
    </location>
</feature>